<evidence type="ECO:0000256" key="1">
    <source>
        <dbReference type="ARBA" id="ARBA00008613"/>
    </source>
</evidence>
<dbReference type="Pfam" id="PF03224">
    <property type="entry name" value="V-ATPase_H_N"/>
    <property type="match status" value="1"/>
</dbReference>
<feature type="domain" description="ATPase V1 complex subunit H C-terminal" evidence="6">
    <location>
        <begin position="328"/>
        <end position="443"/>
    </location>
</feature>
<comment type="similarity">
    <text evidence="1 5">Belongs to the V-ATPase H subunit family.</text>
</comment>
<organism evidence="7 8">
    <name type="scientific">Botryobasidium botryosum (strain FD-172 SS1)</name>
    <dbReference type="NCBI Taxonomy" id="930990"/>
    <lineage>
        <taxon>Eukaryota</taxon>
        <taxon>Fungi</taxon>
        <taxon>Dikarya</taxon>
        <taxon>Basidiomycota</taxon>
        <taxon>Agaricomycotina</taxon>
        <taxon>Agaricomycetes</taxon>
        <taxon>Cantharellales</taxon>
        <taxon>Botryobasidiaceae</taxon>
        <taxon>Botryobasidium</taxon>
    </lineage>
</organism>
<gene>
    <name evidence="7" type="ORF">BOTBODRAFT_33784</name>
</gene>
<dbReference type="AlphaFoldDB" id="A0A067MMQ5"/>
<sequence length="445" mass="50406">MSTAKAFSSLALVSTPFIDDVSAKTRSKAIPWEGYQRANLITAEEFALLKRVDHQPRARVESILVTDGQQYALLYLNLLKKLARVDTMQYILVMIGDALTDHEERIPLFARAGESDPDLPFGPLLRAVDTQDEFVQLKAIQILTVLLGADSTPLQPQHLDKFLERLGDFLRSQTASQNSRDVVIQCLEAVLPRAEARRVVWGMPSIMAGILDILESRPSPQMTYQVCFCLWLLSFEVNIAQEINRKYDIIPLLTDIAKEAVKEKVTRVIVATFRNLVSKAPSANLPAMLVAQLLPFVKNLATRKWSDDEIVEDIAFLKDELAKNFESLTTYDEYTSELSSGHLSWTPVHESEMFWKENALRLNDREFEQLKILVELLNDSTDPLVLAVAAHDLGQYVKYCDRGKQVVTDLGAKARVMELMTHDNPDVRYHALISVQRLISQPWVR</sequence>
<dbReference type="Gene3D" id="1.25.10.10">
    <property type="entry name" value="Leucine-rich Repeat Variant"/>
    <property type="match status" value="1"/>
</dbReference>
<evidence type="ECO:0000256" key="3">
    <source>
        <dbReference type="ARBA" id="ARBA00022781"/>
    </source>
</evidence>
<evidence type="ECO:0000313" key="7">
    <source>
        <dbReference type="EMBL" id="KDQ13172.1"/>
    </source>
</evidence>
<dbReference type="InterPro" id="IPR011987">
    <property type="entry name" value="ATPase_V1-cplx_hsu_C"/>
</dbReference>
<dbReference type="HOGENOM" id="CLU_025709_4_0_1"/>
<protein>
    <recommendedName>
        <fullName evidence="5">V-type proton ATPase subunit H</fullName>
    </recommendedName>
</protein>
<dbReference type="InterPro" id="IPR016024">
    <property type="entry name" value="ARM-type_fold"/>
</dbReference>
<accession>A0A067MMQ5</accession>
<evidence type="ECO:0000313" key="8">
    <source>
        <dbReference type="Proteomes" id="UP000027195"/>
    </source>
</evidence>
<dbReference type="InterPro" id="IPR011989">
    <property type="entry name" value="ARM-like"/>
</dbReference>
<dbReference type="STRING" id="930990.A0A067MMQ5"/>
<dbReference type="Pfam" id="PF11698">
    <property type="entry name" value="V-ATPase_H_C"/>
    <property type="match status" value="1"/>
</dbReference>
<dbReference type="Gene3D" id="1.25.40.150">
    <property type="entry name" value="V-type ATPase, subunit H, C-terminal domain"/>
    <property type="match status" value="1"/>
</dbReference>
<keyword evidence="2 5" id="KW-0813">Transport</keyword>
<dbReference type="InterPro" id="IPR038497">
    <property type="entry name" value="ATPase_V1-cplx_hsu_C_sf"/>
</dbReference>
<keyword evidence="4 5" id="KW-0406">Ion transport</keyword>
<dbReference type="InterPro" id="IPR004908">
    <property type="entry name" value="ATPase_V1-cplx_hsu"/>
</dbReference>
<dbReference type="Proteomes" id="UP000027195">
    <property type="component" value="Unassembled WGS sequence"/>
</dbReference>
<dbReference type="FunCoup" id="A0A067MMQ5">
    <property type="interactions" value="468"/>
</dbReference>
<evidence type="ECO:0000259" key="6">
    <source>
        <dbReference type="Pfam" id="PF11698"/>
    </source>
</evidence>
<reference evidence="8" key="1">
    <citation type="journal article" date="2014" name="Proc. Natl. Acad. Sci. U.S.A.">
        <title>Extensive sampling of basidiomycete genomes demonstrates inadequacy of the white-rot/brown-rot paradigm for wood decay fungi.</title>
        <authorList>
            <person name="Riley R."/>
            <person name="Salamov A.A."/>
            <person name="Brown D.W."/>
            <person name="Nagy L.G."/>
            <person name="Floudas D."/>
            <person name="Held B.W."/>
            <person name="Levasseur A."/>
            <person name="Lombard V."/>
            <person name="Morin E."/>
            <person name="Otillar R."/>
            <person name="Lindquist E.A."/>
            <person name="Sun H."/>
            <person name="LaButti K.M."/>
            <person name="Schmutz J."/>
            <person name="Jabbour D."/>
            <person name="Luo H."/>
            <person name="Baker S.E."/>
            <person name="Pisabarro A.G."/>
            <person name="Walton J.D."/>
            <person name="Blanchette R.A."/>
            <person name="Henrissat B."/>
            <person name="Martin F."/>
            <person name="Cullen D."/>
            <person name="Hibbett D.S."/>
            <person name="Grigoriev I.V."/>
        </authorList>
    </citation>
    <scope>NUCLEOTIDE SEQUENCE [LARGE SCALE GENOMIC DNA]</scope>
    <source>
        <strain evidence="8">FD-172 SS1</strain>
    </source>
</reference>
<dbReference type="GO" id="GO:0000221">
    <property type="term" value="C:vacuolar proton-transporting V-type ATPase, V1 domain"/>
    <property type="evidence" value="ECO:0007669"/>
    <property type="project" value="UniProtKB-UniRule"/>
</dbReference>
<comment type="subunit">
    <text evidence="5">V-ATPase is a heteromultimeric enzyme made up of two complexes: the ATP-hydrolytic V1 complex and the proton translocation V0 complex.</text>
</comment>
<comment type="function">
    <text evidence="5">Subunit of the V1 complex of vacuolar(H+)-ATPase (V-ATPase), a multisubunit enzyme composed of a peripheral complex (V1) that hydrolyzes ATP and a membrane integral complex (V0) that translocates protons. V-ATPase is responsible for acidifying and maintaining the pH of intracellular compartments.</text>
</comment>
<name>A0A067MMQ5_BOTB1</name>
<evidence type="ECO:0000256" key="5">
    <source>
        <dbReference type="PIRNR" id="PIRNR032184"/>
    </source>
</evidence>
<keyword evidence="3 5" id="KW-0375">Hydrogen ion transport</keyword>
<dbReference type="SUPFAM" id="SSF48371">
    <property type="entry name" value="ARM repeat"/>
    <property type="match status" value="1"/>
</dbReference>
<proteinExistence type="inferred from homology"/>
<dbReference type="GO" id="GO:0046961">
    <property type="term" value="F:proton-transporting ATPase activity, rotational mechanism"/>
    <property type="evidence" value="ECO:0007669"/>
    <property type="project" value="UniProtKB-UniRule"/>
</dbReference>
<evidence type="ECO:0000256" key="4">
    <source>
        <dbReference type="ARBA" id="ARBA00023065"/>
    </source>
</evidence>
<dbReference type="OrthoDB" id="10263554at2759"/>
<dbReference type="GO" id="GO:0000329">
    <property type="term" value="C:fungal-type vacuole membrane"/>
    <property type="evidence" value="ECO:0007669"/>
    <property type="project" value="TreeGrafter"/>
</dbReference>
<dbReference type="EMBL" id="KL198045">
    <property type="protein sequence ID" value="KDQ13172.1"/>
    <property type="molecule type" value="Genomic_DNA"/>
</dbReference>
<dbReference type="PIRSF" id="PIRSF032184">
    <property type="entry name" value="ATPase_V1_H"/>
    <property type="match status" value="1"/>
</dbReference>
<dbReference type="PANTHER" id="PTHR10698:SF0">
    <property type="entry name" value="V-TYPE PROTON ATPASE SUBUNIT H"/>
    <property type="match status" value="1"/>
</dbReference>
<evidence type="ECO:0000256" key="2">
    <source>
        <dbReference type="ARBA" id="ARBA00022448"/>
    </source>
</evidence>
<dbReference type="PANTHER" id="PTHR10698">
    <property type="entry name" value="V-TYPE PROTON ATPASE SUBUNIT H"/>
    <property type="match status" value="1"/>
</dbReference>
<keyword evidence="8" id="KW-1185">Reference proteome</keyword>
<dbReference type="InParanoid" id="A0A067MMQ5"/>